<feature type="transmembrane region" description="Helical" evidence="1">
    <location>
        <begin position="138"/>
        <end position="157"/>
    </location>
</feature>
<sequence>MARGGGPVTTLSPVSNRVRQVLIAVWPLLLAVVLIWPLLSSTGHPLGRDLIFVPEQPWTDGTWGLGPVAPRAIPLDAVVSALTTLLDGAVWARVLILAILAGAGWGAALLARSHGLTAALVAGGFAVWNPYVAERLALGQWALLAGYAAVPWLIRHGMRYARTGRHGDLAVVVAWAACGSLTPSGGLVVLATLAVVLVCAERRRWWPLILAVAMQGTWISAGLLGTTAGASDRAGVAVFAPDGEGPGGAVVAVLGLGGIWDSLSEPASRTTWWGALTAVVVSAVVLAFWWWLRRRPAPALRALMVLGLLALAVVLLTALPLGTRLLETVVAEVPGAGLLRDSQKLLAPYAILAAVAFGVLSGAAVRRLAGLGVEVFGSVAVVAVLAPVVLLPDATTVVWPTVRPVHYPAGFAEVAEHLDAAAREGDASAVVTLPWRSYRLFAWGSEVTASDPAIRWFDRTVVVDDDLQVGRRLVPGESKIGRQVGEALRAEVPLTQLGDLGIGWVLVYRDDRGAAKLDPQGLQPVYSDRWLALYRVPGVTEAGHAGPRERAVVIGAHLLYATLGLGAAGWALVTVAQRLRRRRSESATSAIAGDTLQ</sequence>
<keyword evidence="1" id="KW-0472">Membrane</keyword>
<name>A0ABN1TQI7_9ACTN</name>
<reference evidence="2 3" key="1">
    <citation type="journal article" date="2019" name="Int. J. Syst. Evol. Microbiol.">
        <title>The Global Catalogue of Microorganisms (GCM) 10K type strain sequencing project: providing services to taxonomists for standard genome sequencing and annotation.</title>
        <authorList>
            <consortium name="The Broad Institute Genomics Platform"/>
            <consortium name="The Broad Institute Genome Sequencing Center for Infectious Disease"/>
            <person name="Wu L."/>
            <person name="Ma J."/>
        </authorList>
    </citation>
    <scope>NUCLEOTIDE SEQUENCE [LARGE SCALE GENOMIC DNA]</scope>
    <source>
        <strain evidence="2 3">JCM 13008</strain>
    </source>
</reference>
<feature type="transmembrane region" description="Helical" evidence="1">
    <location>
        <begin position="21"/>
        <end position="39"/>
    </location>
</feature>
<keyword evidence="1" id="KW-0812">Transmembrane</keyword>
<organism evidence="2 3">
    <name type="scientific">Nocardioides dubius</name>
    <dbReference type="NCBI Taxonomy" id="317019"/>
    <lineage>
        <taxon>Bacteria</taxon>
        <taxon>Bacillati</taxon>
        <taxon>Actinomycetota</taxon>
        <taxon>Actinomycetes</taxon>
        <taxon>Propionibacteriales</taxon>
        <taxon>Nocardioidaceae</taxon>
        <taxon>Nocardioides</taxon>
    </lineage>
</organism>
<evidence type="ECO:0000313" key="3">
    <source>
        <dbReference type="Proteomes" id="UP001501581"/>
    </source>
</evidence>
<comment type="caution">
    <text evidence="2">The sequence shown here is derived from an EMBL/GenBank/DDBJ whole genome shotgun (WGS) entry which is preliminary data.</text>
</comment>
<feature type="transmembrane region" description="Helical" evidence="1">
    <location>
        <begin position="204"/>
        <end position="224"/>
    </location>
</feature>
<protein>
    <recommendedName>
        <fullName evidence="4">Transmembrane protein</fullName>
    </recommendedName>
</protein>
<gene>
    <name evidence="2" type="ORF">GCM10009668_10850</name>
</gene>
<dbReference type="EMBL" id="BAAALG010000003">
    <property type="protein sequence ID" value="GAA1096207.1"/>
    <property type="molecule type" value="Genomic_DNA"/>
</dbReference>
<evidence type="ECO:0008006" key="4">
    <source>
        <dbReference type="Google" id="ProtNLM"/>
    </source>
</evidence>
<accession>A0ABN1TQI7</accession>
<evidence type="ECO:0000313" key="2">
    <source>
        <dbReference type="EMBL" id="GAA1096207.1"/>
    </source>
</evidence>
<feature type="transmembrane region" description="Helical" evidence="1">
    <location>
        <begin position="169"/>
        <end position="198"/>
    </location>
</feature>
<feature type="transmembrane region" description="Helical" evidence="1">
    <location>
        <begin position="346"/>
        <end position="364"/>
    </location>
</feature>
<feature type="transmembrane region" description="Helical" evidence="1">
    <location>
        <begin position="551"/>
        <end position="573"/>
    </location>
</feature>
<keyword evidence="3" id="KW-1185">Reference proteome</keyword>
<evidence type="ECO:0000256" key="1">
    <source>
        <dbReference type="SAM" id="Phobius"/>
    </source>
</evidence>
<feature type="transmembrane region" description="Helical" evidence="1">
    <location>
        <begin position="371"/>
        <end position="391"/>
    </location>
</feature>
<feature type="transmembrane region" description="Helical" evidence="1">
    <location>
        <begin position="90"/>
        <end position="108"/>
    </location>
</feature>
<proteinExistence type="predicted"/>
<dbReference type="Proteomes" id="UP001501581">
    <property type="component" value="Unassembled WGS sequence"/>
</dbReference>
<feature type="transmembrane region" description="Helical" evidence="1">
    <location>
        <begin position="272"/>
        <end position="292"/>
    </location>
</feature>
<keyword evidence="1" id="KW-1133">Transmembrane helix</keyword>
<feature type="transmembrane region" description="Helical" evidence="1">
    <location>
        <begin position="304"/>
        <end position="326"/>
    </location>
</feature>